<dbReference type="Pfam" id="PF09445">
    <property type="entry name" value="Methyltransf_15"/>
    <property type="match status" value="1"/>
</dbReference>
<evidence type="ECO:0000256" key="6">
    <source>
        <dbReference type="ARBA" id="ARBA00022553"/>
    </source>
</evidence>
<dbReference type="GO" id="GO:0005730">
    <property type="term" value="C:nucleolus"/>
    <property type="evidence" value="ECO:0007669"/>
    <property type="project" value="UniProtKB-SubCell"/>
</dbReference>
<evidence type="ECO:0000256" key="8">
    <source>
        <dbReference type="ARBA" id="ARBA00022679"/>
    </source>
</evidence>
<evidence type="ECO:0000256" key="2">
    <source>
        <dbReference type="ARBA" id="ARBA00004496"/>
    </source>
</evidence>
<comment type="catalytic activity">
    <reaction evidence="14">
        <text>a 5'-end (N(2),N(7)-dimethyl 5'-triphosphoguanosine)-ribonucleoside in snoRNA + S-adenosyl-L-methionine = a 5'-end (N(2),N(2),N(7)-trimethyl 5'-triphosphoguanosine)-ribonucleoside in snoRNA + S-adenosyl-L-homocysteine + H(+)</text>
        <dbReference type="Rhea" id="RHEA:78507"/>
        <dbReference type="Rhea" id="RHEA-COMP:19088"/>
        <dbReference type="Rhea" id="RHEA-COMP:19090"/>
        <dbReference type="ChEBI" id="CHEBI:15378"/>
        <dbReference type="ChEBI" id="CHEBI:57856"/>
        <dbReference type="ChEBI" id="CHEBI:59789"/>
        <dbReference type="ChEBI" id="CHEBI:167623"/>
        <dbReference type="ChEBI" id="CHEBI:172880"/>
    </reaction>
    <physiologicalReaction direction="left-to-right" evidence="14">
        <dbReference type="Rhea" id="RHEA:78508"/>
    </physiologicalReaction>
</comment>
<dbReference type="InterPro" id="IPR029063">
    <property type="entry name" value="SAM-dependent_MTases_sf"/>
</dbReference>
<gene>
    <name evidence="24" type="ORF">L9F63_010632</name>
</gene>
<dbReference type="InterPro" id="IPR019012">
    <property type="entry name" value="RNA_cap_Gua-N2-MeTrfase"/>
</dbReference>
<evidence type="ECO:0000256" key="14">
    <source>
        <dbReference type="ARBA" id="ARBA00047418"/>
    </source>
</evidence>
<dbReference type="Proteomes" id="UP001233999">
    <property type="component" value="Unassembled WGS sequence"/>
</dbReference>
<keyword evidence="12" id="KW-0539">Nucleus</keyword>
<keyword evidence="6" id="KW-0597">Phosphoprotein</keyword>
<dbReference type="GO" id="GO:0015030">
    <property type="term" value="C:Cajal body"/>
    <property type="evidence" value="ECO:0007669"/>
    <property type="project" value="UniProtKB-SubCell"/>
</dbReference>
<comment type="subunit">
    <text evidence="20">May form homooligomers. Interacts with CREBBP/CBP, EED/WAIT1, EP300/P300, NCOA6/PRIP, PPARBP/PBP and SMN.</text>
</comment>
<evidence type="ECO:0000256" key="21">
    <source>
        <dbReference type="ARBA" id="ARBA00079339"/>
    </source>
</evidence>
<evidence type="ECO:0000256" key="12">
    <source>
        <dbReference type="ARBA" id="ARBA00023242"/>
    </source>
</evidence>
<keyword evidence="10" id="KW-0805">Transcription regulation</keyword>
<dbReference type="AlphaFoldDB" id="A0AAD8AGF9"/>
<evidence type="ECO:0000256" key="11">
    <source>
        <dbReference type="ARBA" id="ARBA00023163"/>
    </source>
</evidence>
<feature type="region of interest" description="Disordered" evidence="23">
    <location>
        <begin position="129"/>
        <end position="158"/>
    </location>
</feature>
<evidence type="ECO:0000256" key="18">
    <source>
        <dbReference type="ARBA" id="ARBA00049790"/>
    </source>
</evidence>
<evidence type="ECO:0000256" key="17">
    <source>
        <dbReference type="ARBA" id="ARBA00049075"/>
    </source>
</evidence>
<proteinExistence type="inferred from homology"/>
<evidence type="ECO:0000256" key="23">
    <source>
        <dbReference type="SAM" id="MobiDB-lite"/>
    </source>
</evidence>
<evidence type="ECO:0000256" key="1">
    <source>
        <dbReference type="ARBA" id="ARBA00004408"/>
    </source>
</evidence>
<comment type="caution">
    <text evidence="24">The sequence shown here is derived from an EMBL/GenBank/DDBJ whole genome shotgun (WGS) entry which is preliminary data.</text>
</comment>
<dbReference type="GO" id="GO:0005737">
    <property type="term" value="C:cytoplasm"/>
    <property type="evidence" value="ECO:0007669"/>
    <property type="project" value="UniProtKB-SubCell"/>
</dbReference>
<dbReference type="CDD" id="cd02440">
    <property type="entry name" value="AdoMet_MTases"/>
    <property type="match status" value="1"/>
</dbReference>
<comment type="catalytic activity">
    <reaction evidence="17">
        <text>a 5'-end (N(7)-methyl 5'-triphosphoguanosine)-ribonucleoside in snRNA + S-adenosyl-L-methionine = a 5'-end (N(2),N(7)-dimethyl 5'-triphosphoguanosine)-ribonucleoside in snRNA + S-adenosyl-L-homocysteine + H(+)</text>
        <dbReference type="Rhea" id="RHEA:78471"/>
        <dbReference type="Rhea" id="RHEA-COMP:19085"/>
        <dbReference type="Rhea" id="RHEA-COMP:19087"/>
        <dbReference type="ChEBI" id="CHEBI:15378"/>
        <dbReference type="ChEBI" id="CHEBI:57856"/>
        <dbReference type="ChEBI" id="CHEBI:59789"/>
        <dbReference type="ChEBI" id="CHEBI:156461"/>
        <dbReference type="ChEBI" id="CHEBI:172880"/>
    </reaction>
    <physiologicalReaction direction="left-to-right" evidence="17">
        <dbReference type="Rhea" id="RHEA:78472"/>
    </physiologicalReaction>
</comment>
<keyword evidence="9" id="KW-0949">S-adenosyl-L-methionine</keyword>
<feature type="compositionally biased region" description="Basic residues" evidence="23">
    <location>
        <begin position="144"/>
        <end position="155"/>
    </location>
</feature>
<evidence type="ECO:0000256" key="5">
    <source>
        <dbReference type="ARBA" id="ARBA00022490"/>
    </source>
</evidence>
<evidence type="ECO:0000256" key="20">
    <source>
        <dbReference type="ARBA" id="ARBA00064494"/>
    </source>
</evidence>
<evidence type="ECO:0000256" key="13">
    <source>
        <dbReference type="ARBA" id="ARBA00025783"/>
    </source>
</evidence>
<evidence type="ECO:0000256" key="16">
    <source>
        <dbReference type="ARBA" id="ARBA00048763"/>
    </source>
</evidence>
<name>A0AAD8AGF9_DIPPU</name>
<evidence type="ECO:0000313" key="25">
    <source>
        <dbReference type="Proteomes" id="UP001233999"/>
    </source>
</evidence>
<dbReference type="PANTHER" id="PTHR14741:SF32">
    <property type="entry name" value="TRIMETHYLGUANOSINE SYNTHASE"/>
    <property type="match status" value="1"/>
</dbReference>
<evidence type="ECO:0000256" key="10">
    <source>
        <dbReference type="ARBA" id="ARBA00023015"/>
    </source>
</evidence>
<evidence type="ECO:0000256" key="9">
    <source>
        <dbReference type="ARBA" id="ARBA00022691"/>
    </source>
</evidence>
<dbReference type="SUPFAM" id="SSF53335">
    <property type="entry name" value="S-adenosyl-L-methionine-dependent methyltransferases"/>
    <property type="match status" value="1"/>
</dbReference>
<evidence type="ECO:0000256" key="3">
    <source>
        <dbReference type="ARBA" id="ARBA00004604"/>
    </source>
</evidence>
<reference evidence="24" key="1">
    <citation type="journal article" date="2023" name="IScience">
        <title>Live-bearing cockroach genome reveals convergent evolutionary mechanisms linked to viviparity in insects and beyond.</title>
        <authorList>
            <person name="Fouks B."/>
            <person name="Harrison M.C."/>
            <person name="Mikhailova A.A."/>
            <person name="Marchal E."/>
            <person name="English S."/>
            <person name="Carruthers M."/>
            <person name="Jennings E.C."/>
            <person name="Chiamaka E.L."/>
            <person name="Frigard R.A."/>
            <person name="Pippel M."/>
            <person name="Attardo G.M."/>
            <person name="Benoit J.B."/>
            <person name="Bornberg-Bauer E."/>
            <person name="Tobe S.S."/>
        </authorList>
    </citation>
    <scope>NUCLEOTIDE SEQUENCE</scope>
    <source>
        <strain evidence="24">Stay&amp;Tobe</strain>
    </source>
</reference>
<comment type="catalytic activity">
    <reaction evidence="15">
        <text>a 5'-end (N(7)-methyl 5'-triphosphoguanosine)-ribonucleoside in snoRNA + S-adenosyl-L-methionine = a 5'-end (N(2),N(7)-dimethyl 5'-triphosphoguanosine)-ribonucleoside in snoRNA + S-adenosyl-L-homocysteine + H(+)</text>
        <dbReference type="Rhea" id="RHEA:78475"/>
        <dbReference type="Rhea" id="RHEA-COMP:19086"/>
        <dbReference type="Rhea" id="RHEA-COMP:19088"/>
        <dbReference type="ChEBI" id="CHEBI:15378"/>
        <dbReference type="ChEBI" id="CHEBI:57856"/>
        <dbReference type="ChEBI" id="CHEBI:59789"/>
        <dbReference type="ChEBI" id="CHEBI:156461"/>
        <dbReference type="ChEBI" id="CHEBI:172880"/>
    </reaction>
    <physiologicalReaction direction="left-to-right" evidence="15">
        <dbReference type="Rhea" id="RHEA:78476"/>
    </physiologicalReaction>
</comment>
<evidence type="ECO:0000256" key="15">
    <source>
        <dbReference type="ARBA" id="ARBA00048740"/>
    </source>
</evidence>
<evidence type="ECO:0000313" key="24">
    <source>
        <dbReference type="EMBL" id="KAJ9598683.1"/>
    </source>
</evidence>
<organism evidence="24 25">
    <name type="scientific">Diploptera punctata</name>
    <name type="common">Pacific beetle cockroach</name>
    <dbReference type="NCBI Taxonomy" id="6984"/>
    <lineage>
        <taxon>Eukaryota</taxon>
        <taxon>Metazoa</taxon>
        <taxon>Ecdysozoa</taxon>
        <taxon>Arthropoda</taxon>
        <taxon>Hexapoda</taxon>
        <taxon>Insecta</taxon>
        <taxon>Pterygota</taxon>
        <taxon>Neoptera</taxon>
        <taxon>Polyneoptera</taxon>
        <taxon>Dictyoptera</taxon>
        <taxon>Blattodea</taxon>
        <taxon>Blaberoidea</taxon>
        <taxon>Blaberidae</taxon>
        <taxon>Diplopterinae</taxon>
        <taxon>Diploptera</taxon>
    </lineage>
</organism>
<comment type="similarity">
    <text evidence="13">Belongs to the methyltransferase superfamily. Trimethylguanosine synthase family.</text>
</comment>
<dbReference type="GO" id="GO:0071164">
    <property type="term" value="F:RNA cap trimethylguanosine synthase activity"/>
    <property type="evidence" value="ECO:0007669"/>
    <property type="project" value="TreeGrafter"/>
</dbReference>
<feature type="compositionally biased region" description="Basic and acidic residues" evidence="23">
    <location>
        <begin position="129"/>
        <end position="141"/>
    </location>
</feature>
<evidence type="ECO:0000256" key="19">
    <source>
        <dbReference type="ARBA" id="ARBA00057179"/>
    </source>
</evidence>
<feature type="non-terminal residue" evidence="24">
    <location>
        <position position="1"/>
    </location>
</feature>
<comment type="function">
    <text evidence="19">Catalyzes the 2 serial methylation steps for the conversion of the 7-monomethylguanosine (m(7)G) caps of snRNAs and snoRNAs to a 2,2,7-trimethylguanosine (m(2,2,7)G) cap structure. The enzyme is specific for guanine, and N7 methylation must precede N2 methylation. Hypermethylation of the m7G cap of U snRNAs leads to their concentration in nuclear foci, their colocalization with coilin and the formation of canonical Cajal bodies (CBs). Plays a role in transcriptional regulation.</text>
</comment>
<comment type="subcellular location">
    <subcellularLocation>
        <location evidence="2">Cytoplasm</location>
    </subcellularLocation>
    <subcellularLocation>
        <location evidence="1">Nucleus</location>
        <location evidence="1">Cajal body</location>
    </subcellularLocation>
    <subcellularLocation>
        <location evidence="3">Nucleus</location>
        <location evidence="3">Nucleolus</location>
    </subcellularLocation>
</comment>
<evidence type="ECO:0000256" key="7">
    <source>
        <dbReference type="ARBA" id="ARBA00022603"/>
    </source>
</evidence>
<dbReference type="Gene3D" id="3.40.50.150">
    <property type="entry name" value="Vaccinia Virus protein VP39"/>
    <property type="match status" value="1"/>
</dbReference>
<keyword evidence="7" id="KW-0489">Methyltransferase</keyword>
<protein>
    <recommendedName>
        <fullName evidence="4">Trimethylguanosine synthase</fullName>
    </recommendedName>
    <alternativeName>
        <fullName evidence="18">Cap-specific guanine-N(2) methyltransferase</fullName>
    </alternativeName>
    <alternativeName>
        <fullName evidence="21">Nuclear receptor coactivator 6-interacting protein</fullName>
    </alternativeName>
    <alternativeName>
        <fullName evidence="22">PRIP-interacting protein with methyltransferase motif</fullName>
    </alternativeName>
</protein>
<keyword evidence="5" id="KW-0963">Cytoplasm</keyword>
<keyword evidence="11" id="KW-0804">Transcription</keyword>
<dbReference type="FunFam" id="3.40.50.150:FF:000066">
    <property type="entry name" value="Trimethylguanosine synthase 1"/>
    <property type="match status" value="1"/>
</dbReference>
<accession>A0AAD8AGF9</accession>
<evidence type="ECO:0000256" key="4">
    <source>
        <dbReference type="ARBA" id="ARBA00018517"/>
    </source>
</evidence>
<keyword evidence="8" id="KW-0808">Transferase</keyword>
<comment type="catalytic activity">
    <reaction evidence="16">
        <text>a 5'-end (N(2),N(7)-dimethyl 5'-triphosphoguanosine)-ribonucleoside in snRNA + S-adenosyl-L-methionine = a 5'-end (N(2),N(2),N(7)-trimethyl 5'-triphosphoguanosine)-ribonucleoside in snRNA + S-adenosyl-L-homocysteine + H(+)</text>
        <dbReference type="Rhea" id="RHEA:78479"/>
        <dbReference type="Rhea" id="RHEA-COMP:19087"/>
        <dbReference type="Rhea" id="RHEA-COMP:19089"/>
        <dbReference type="ChEBI" id="CHEBI:15378"/>
        <dbReference type="ChEBI" id="CHEBI:57856"/>
        <dbReference type="ChEBI" id="CHEBI:59789"/>
        <dbReference type="ChEBI" id="CHEBI:167623"/>
        <dbReference type="ChEBI" id="CHEBI:172880"/>
    </reaction>
    <physiologicalReaction direction="left-to-right" evidence="16">
        <dbReference type="Rhea" id="RHEA:78480"/>
    </physiologicalReaction>
</comment>
<keyword evidence="25" id="KW-1185">Reference proteome</keyword>
<evidence type="ECO:0000256" key="22">
    <source>
        <dbReference type="ARBA" id="ARBA00081504"/>
    </source>
</evidence>
<reference evidence="24" key="2">
    <citation type="submission" date="2023-05" db="EMBL/GenBank/DDBJ databases">
        <authorList>
            <person name="Fouks B."/>
        </authorList>
    </citation>
    <scope>NUCLEOTIDE SEQUENCE</scope>
    <source>
        <strain evidence="24">Stay&amp;Tobe</strain>
        <tissue evidence="24">Testes</tissue>
    </source>
</reference>
<sequence length="375" mass="42335">LCVVCGQAKQFLETEVQNSAEDAAVRAALSYDGHSSTDDEQLVLPSRSISNANREKRRLPLSTEICPSVEGDMDLAESDYEDMDQLDEQYTTSVENVEETQLEKKVTEDEVSESTTKESVMENITSIEVHPDDKNEEEMVVKKSQQKKKKKKQNKRTSLTSLPEEIVSNKILRKYWIRRYQLFSKFDEGIKLDEESWFSVTPERVASHIAERCRCDLIVDAFCGAGGSSIQFAFTCSRVIAIDIDPNKIELARHNADVYGVADRIEFVVGDFMTLIPTLRADVIFLSPPWGGPQYKNVDVYDIESIMEPIGGTRLYQACQNVTDNIAYYVPRNINTDQLVMLAGPGGSVEIEQNFLEKRLVAVTAYYGELIHEQA</sequence>
<dbReference type="EMBL" id="JASPKZ010001197">
    <property type="protein sequence ID" value="KAJ9598683.1"/>
    <property type="molecule type" value="Genomic_DNA"/>
</dbReference>
<dbReference type="PANTHER" id="PTHR14741">
    <property type="entry name" value="S-ADENOSYLMETHIONINE-DEPENDENT METHYLTRANSFERASE RELATED"/>
    <property type="match status" value="1"/>
</dbReference>